<evidence type="ECO:0000256" key="6">
    <source>
        <dbReference type="SAM" id="MobiDB-lite"/>
    </source>
</evidence>
<feature type="transmembrane region" description="Helical" evidence="7">
    <location>
        <begin position="444"/>
        <end position="466"/>
    </location>
</feature>
<feature type="transmembrane region" description="Helical" evidence="7">
    <location>
        <begin position="300"/>
        <end position="321"/>
    </location>
</feature>
<sequence length="601" mass="68370">MRRFVPGSANSQKYQRVEEEGLSETSSISSNPEDENEYSTFQSKLSPLGKNEHSENGGLLSGKALPLGVPGAEKRFFFQRGSTVYDEDAVATQSSVFDDPETLEEYRPSPEWENYHKFDPSFRWSWGEEHRIIRKIDRRIMVFAGVMFMALELDRSNLVQALADNFLGDLGLSTNDYNLGNTVFKLAFLCAELPSQLAAKWVGPDVWLPTQMVIWSVVGCAQFWLKGKTSFLVTRALLGGLQGGFIPQIILYLSYFYKHHELSLRLAFFWTASAMADMLGGFLAFGILQLRGIEGQAGWRWLFFIEGLITLVVGLLAYFLMPSSPTSTAGWLRGKNGWFTPHEEKIIVNRIIREDPSKSSMHNREPLTPRLLWQSMKDFDLWPIYILGLTFQTPMTTPANYLTLSLKGLGFDAFKTNLLVIPSKVFHVIAMLGLTYLAEVWGELTLTALIGQLWALPFIIFVNLVDITSIDKWWAWLVMTLLLCYPNAHPIQVGWNSRNSNTVRSRTISAALYNMAVQTSGIIAANIYREDDAPLYKRGNHVLLMLIVLNVFLYLGTKVYYVKRNAYRERIWGSLSEEDKLRYLSGTKDEGNKKLDFRFAH</sequence>
<dbReference type="PROSITE" id="PS50850">
    <property type="entry name" value="MFS"/>
    <property type="match status" value="1"/>
</dbReference>
<feature type="transmembrane region" description="Helical" evidence="7">
    <location>
        <begin position="542"/>
        <end position="561"/>
    </location>
</feature>
<evidence type="ECO:0000313" key="9">
    <source>
        <dbReference type="EMBL" id="KAF2429815.1"/>
    </source>
</evidence>
<feature type="region of interest" description="Disordered" evidence="6">
    <location>
        <begin position="1"/>
        <end position="57"/>
    </location>
</feature>
<evidence type="ECO:0000256" key="5">
    <source>
        <dbReference type="ARBA" id="ARBA00023136"/>
    </source>
</evidence>
<feature type="domain" description="Major facilitator superfamily (MFS) profile" evidence="8">
    <location>
        <begin position="140"/>
        <end position="601"/>
    </location>
</feature>
<dbReference type="GO" id="GO:0022857">
    <property type="term" value="F:transmembrane transporter activity"/>
    <property type="evidence" value="ECO:0007669"/>
    <property type="project" value="InterPro"/>
</dbReference>
<evidence type="ECO:0000256" key="4">
    <source>
        <dbReference type="ARBA" id="ARBA00022989"/>
    </source>
</evidence>
<dbReference type="InterPro" id="IPR020846">
    <property type="entry name" value="MFS_dom"/>
</dbReference>
<keyword evidence="10" id="KW-1185">Reference proteome</keyword>
<evidence type="ECO:0000259" key="8">
    <source>
        <dbReference type="PROSITE" id="PS50850"/>
    </source>
</evidence>
<reference evidence="9" key="1">
    <citation type="journal article" date="2020" name="Stud. Mycol.">
        <title>101 Dothideomycetes genomes: a test case for predicting lifestyles and emergence of pathogens.</title>
        <authorList>
            <person name="Haridas S."/>
            <person name="Albert R."/>
            <person name="Binder M."/>
            <person name="Bloem J."/>
            <person name="Labutti K."/>
            <person name="Salamov A."/>
            <person name="Andreopoulos B."/>
            <person name="Baker S."/>
            <person name="Barry K."/>
            <person name="Bills G."/>
            <person name="Bluhm B."/>
            <person name="Cannon C."/>
            <person name="Castanera R."/>
            <person name="Culley D."/>
            <person name="Daum C."/>
            <person name="Ezra D."/>
            <person name="Gonzalez J."/>
            <person name="Henrissat B."/>
            <person name="Kuo A."/>
            <person name="Liang C."/>
            <person name="Lipzen A."/>
            <person name="Lutzoni F."/>
            <person name="Magnuson J."/>
            <person name="Mondo S."/>
            <person name="Nolan M."/>
            <person name="Ohm R."/>
            <person name="Pangilinan J."/>
            <person name="Park H.-J."/>
            <person name="Ramirez L."/>
            <person name="Alfaro M."/>
            <person name="Sun H."/>
            <person name="Tritt A."/>
            <person name="Yoshinaga Y."/>
            <person name="Zwiers L.-H."/>
            <person name="Turgeon B."/>
            <person name="Goodwin S."/>
            <person name="Spatafora J."/>
            <person name="Crous P."/>
            <person name="Grigoriev I."/>
        </authorList>
    </citation>
    <scope>NUCLEOTIDE SEQUENCE</scope>
    <source>
        <strain evidence="9">CBS 130266</strain>
    </source>
</reference>
<dbReference type="PANTHER" id="PTHR43791:SF65">
    <property type="entry name" value="MAJOR FACILITATOR SUPERFAMILY (MFS) PROFILE DOMAIN-CONTAINING PROTEIN-RELATED"/>
    <property type="match status" value="1"/>
</dbReference>
<dbReference type="AlphaFoldDB" id="A0A9P4TXN6"/>
<evidence type="ECO:0000313" key="10">
    <source>
        <dbReference type="Proteomes" id="UP000800235"/>
    </source>
</evidence>
<dbReference type="Pfam" id="PF07690">
    <property type="entry name" value="MFS_1"/>
    <property type="match status" value="1"/>
</dbReference>
<protein>
    <submittedName>
        <fullName evidence="9">MFS general substrate transporter</fullName>
    </submittedName>
</protein>
<dbReference type="PANTHER" id="PTHR43791">
    <property type="entry name" value="PERMEASE-RELATED"/>
    <property type="match status" value="1"/>
</dbReference>
<organism evidence="9 10">
    <name type="scientific">Tothia fuscella</name>
    <dbReference type="NCBI Taxonomy" id="1048955"/>
    <lineage>
        <taxon>Eukaryota</taxon>
        <taxon>Fungi</taxon>
        <taxon>Dikarya</taxon>
        <taxon>Ascomycota</taxon>
        <taxon>Pezizomycotina</taxon>
        <taxon>Dothideomycetes</taxon>
        <taxon>Pleosporomycetidae</taxon>
        <taxon>Venturiales</taxon>
        <taxon>Cylindrosympodiaceae</taxon>
        <taxon>Tothia</taxon>
    </lineage>
</organism>
<evidence type="ECO:0000256" key="7">
    <source>
        <dbReference type="SAM" id="Phobius"/>
    </source>
</evidence>
<evidence type="ECO:0000256" key="2">
    <source>
        <dbReference type="ARBA" id="ARBA00022448"/>
    </source>
</evidence>
<dbReference type="OrthoDB" id="1935484at2759"/>
<keyword evidence="3 7" id="KW-0812">Transmembrane</keyword>
<gene>
    <name evidence="9" type="ORF">EJ08DRAFT_590291</name>
</gene>
<dbReference type="InterPro" id="IPR011701">
    <property type="entry name" value="MFS"/>
</dbReference>
<keyword evidence="2" id="KW-0813">Transport</keyword>
<keyword evidence="5 7" id="KW-0472">Membrane</keyword>
<comment type="subcellular location">
    <subcellularLocation>
        <location evidence="1">Membrane</location>
        <topology evidence="1">Multi-pass membrane protein</topology>
    </subcellularLocation>
</comment>
<dbReference type="Proteomes" id="UP000800235">
    <property type="component" value="Unassembled WGS sequence"/>
</dbReference>
<feature type="transmembrane region" description="Helical" evidence="7">
    <location>
        <begin position="416"/>
        <end position="438"/>
    </location>
</feature>
<evidence type="ECO:0000256" key="3">
    <source>
        <dbReference type="ARBA" id="ARBA00022692"/>
    </source>
</evidence>
<dbReference type="InterPro" id="IPR036259">
    <property type="entry name" value="MFS_trans_sf"/>
</dbReference>
<dbReference type="SUPFAM" id="SSF103473">
    <property type="entry name" value="MFS general substrate transporter"/>
    <property type="match status" value="1"/>
</dbReference>
<feature type="transmembrane region" description="Helical" evidence="7">
    <location>
        <begin position="382"/>
        <end position="404"/>
    </location>
</feature>
<feature type="transmembrane region" description="Helical" evidence="7">
    <location>
        <begin position="267"/>
        <end position="288"/>
    </location>
</feature>
<dbReference type="EMBL" id="MU007044">
    <property type="protein sequence ID" value="KAF2429815.1"/>
    <property type="molecule type" value="Genomic_DNA"/>
</dbReference>
<name>A0A9P4TXN6_9PEZI</name>
<evidence type="ECO:0000256" key="1">
    <source>
        <dbReference type="ARBA" id="ARBA00004141"/>
    </source>
</evidence>
<feature type="transmembrane region" description="Helical" evidence="7">
    <location>
        <begin position="237"/>
        <end position="255"/>
    </location>
</feature>
<keyword evidence="4 7" id="KW-1133">Transmembrane helix</keyword>
<proteinExistence type="predicted"/>
<dbReference type="FunFam" id="1.20.1250.20:FF:000106">
    <property type="entry name" value="MFS transporter, putative"/>
    <property type="match status" value="1"/>
</dbReference>
<accession>A0A9P4TXN6</accession>
<dbReference type="GO" id="GO:0016020">
    <property type="term" value="C:membrane"/>
    <property type="evidence" value="ECO:0007669"/>
    <property type="project" value="UniProtKB-SubCell"/>
</dbReference>
<comment type="caution">
    <text evidence="9">The sequence shown here is derived from an EMBL/GenBank/DDBJ whole genome shotgun (WGS) entry which is preliminary data.</text>
</comment>
<dbReference type="Gene3D" id="1.20.1250.20">
    <property type="entry name" value="MFS general substrate transporter like domains"/>
    <property type="match status" value="1"/>
</dbReference>